<keyword evidence="1" id="KW-0812">Transmembrane</keyword>
<keyword evidence="1" id="KW-1133">Transmembrane helix</keyword>
<sequence length="148" mass="17410">MFFFIPLVKKINLNNIVNVKLTFTLSFLNNIASHHCSFHCQFKSTKLFKYHFFQTNTYKILSWNINTLSSFMMVKKTKKTLFDKVLTFAVIIIAVQTLLTCCNSVYSVIIIWLCNCFIINFFTLRKSALNLRFFIITEHTHPKLPPLK</sequence>
<proteinExistence type="predicted"/>
<organism evidence="2 3">
    <name type="scientific">Reticulomyxa filosa</name>
    <dbReference type="NCBI Taxonomy" id="46433"/>
    <lineage>
        <taxon>Eukaryota</taxon>
        <taxon>Sar</taxon>
        <taxon>Rhizaria</taxon>
        <taxon>Retaria</taxon>
        <taxon>Foraminifera</taxon>
        <taxon>Monothalamids</taxon>
        <taxon>Reticulomyxidae</taxon>
        <taxon>Reticulomyxa</taxon>
    </lineage>
</organism>
<evidence type="ECO:0000313" key="2">
    <source>
        <dbReference type="EMBL" id="ETO08389.1"/>
    </source>
</evidence>
<comment type="caution">
    <text evidence="2">The sequence shown here is derived from an EMBL/GenBank/DDBJ whole genome shotgun (WGS) entry which is preliminary data.</text>
</comment>
<dbReference type="AlphaFoldDB" id="X6M392"/>
<keyword evidence="1" id="KW-0472">Membrane</keyword>
<evidence type="ECO:0000313" key="3">
    <source>
        <dbReference type="Proteomes" id="UP000023152"/>
    </source>
</evidence>
<name>X6M392_RETFI</name>
<dbReference type="Proteomes" id="UP000023152">
    <property type="component" value="Unassembled WGS sequence"/>
</dbReference>
<reference evidence="2 3" key="1">
    <citation type="journal article" date="2013" name="Curr. Biol.">
        <title>The Genome of the Foraminiferan Reticulomyxa filosa.</title>
        <authorList>
            <person name="Glockner G."/>
            <person name="Hulsmann N."/>
            <person name="Schleicher M."/>
            <person name="Noegel A.A."/>
            <person name="Eichinger L."/>
            <person name="Gallinger C."/>
            <person name="Pawlowski J."/>
            <person name="Sierra R."/>
            <person name="Euteneuer U."/>
            <person name="Pillet L."/>
            <person name="Moustafa A."/>
            <person name="Platzer M."/>
            <person name="Groth M."/>
            <person name="Szafranski K."/>
            <person name="Schliwa M."/>
        </authorList>
    </citation>
    <scope>NUCLEOTIDE SEQUENCE [LARGE SCALE GENOMIC DNA]</scope>
</reference>
<feature type="transmembrane region" description="Helical" evidence="1">
    <location>
        <begin position="81"/>
        <end position="99"/>
    </location>
</feature>
<evidence type="ECO:0000256" key="1">
    <source>
        <dbReference type="SAM" id="Phobius"/>
    </source>
</evidence>
<dbReference type="EMBL" id="ASPP01025067">
    <property type="protein sequence ID" value="ETO08389.1"/>
    <property type="molecule type" value="Genomic_DNA"/>
</dbReference>
<accession>X6M392</accession>
<protein>
    <submittedName>
        <fullName evidence="2">Uncharacterized protein</fullName>
    </submittedName>
</protein>
<gene>
    <name evidence="2" type="ORF">RFI_28998</name>
</gene>
<keyword evidence="3" id="KW-1185">Reference proteome</keyword>
<feature type="transmembrane region" description="Helical" evidence="1">
    <location>
        <begin position="105"/>
        <end position="124"/>
    </location>
</feature>